<evidence type="ECO:0000313" key="2">
    <source>
        <dbReference type="Proteomes" id="UP000232722"/>
    </source>
</evidence>
<dbReference type="VEuPathDB" id="FungiDB:FUN_021734"/>
<sequence>MIESKKIGPEFAEKRHSGAIYTSRPLSALISKCSSVYSSISFDSNYISELKDDKDTESLSSQNLNFAIQKFSTSLNSNYISEELEFDILDNESYSRYISAELELDINTESYSRYISTELELDINTESFRSQNLKKRRNEGYLNLETHDDSGKRIKTNFNHP</sequence>
<reference evidence="1 2" key="1">
    <citation type="submission" date="2016-04" db="EMBL/GenBank/DDBJ databases">
        <title>Genome analyses suggest a sexual origin of heterokaryosis in a supposedly ancient asexual fungus.</title>
        <authorList>
            <person name="Ropars J."/>
            <person name="Sedzielewska K."/>
            <person name="Noel J."/>
            <person name="Charron P."/>
            <person name="Farinelli L."/>
            <person name="Marton T."/>
            <person name="Kruger M."/>
            <person name="Pelin A."/>
            <person name="Brachmann A."/>
            <person name="Corradi N."/>
        </authorList>
    </citation>
    <scope>NUCLEOTIDE SEQUENCE [LARGE SCALE GENOMIC DNA]</scope>
    <source>
        <strain evidence="1 2">A5</strain>
    </source>
</reference>
<accession>A0A2N0NY10</accession>
<dbReference type="EMBL" id="LLXJ01002186">
    <property type="protein sequence ID" value="PKB99452.1"/>
    <property type="molecule type" value="Genomic_DNA"/>
</dbReference>
<name>A0A2N0NY10_9GLOM</name>
<evidence type="ECO:0000313" key="1">
    <source>
        <dbReference type="EMBL" id="PKB99452.1"/>
    </source>
</evidence>
<organism evidence="1 2">
    <name type="scientific">Rhizophagus irregularis</name>
    <dbReference type="NCBI Taxonomy" id="588596"/>
    <lineage>
        <taxon>Eukaryota</taxon>
        <taxon>Fungi</taxon>
        <taxon>Fungi incertae sedis</taxon>
        <taxon>Mucoromycota</taxon>
        <taxon>Glomeromycotina</taxon>
        <taxon>Glomeromycetes</taxon>
        <taxon>Glomerales</taxon>
        <taxon>Glomeraceae</taxon>
        <taxon>Rhizophagus</taxon>
    </lineage>
</organism>
<dbReference type="VEuPathDB" id="FungiDB:RhiirFUN_003602"/>
<protein>
    <submittedName>
        <fullName evidence="1">Uncharacterized protein</fullName>
    </submittedName>
</protein>
<dbReference type="Proteomes" id="UP000232722">
    <property type="component" value="Unassembled WGS sequence"/>
</dbReference>
<reference evidence="1 2" key="2">
    <citation type="submission" date="2017-09" db="EMBL/GenBank/DDBJ databases">
        <title>Extensive intraspecific genome diversity in a model arbuscular mycorrhizal fungus.</title>
        <authorList>
            <person name="Chen E.C."/>
            <person name="Morin E."/>
            <person name="Beaudet D."/>
            <person name="Noel J."/>
            <person name="Ndikumana S."/>
            <person name="Charron P."/>
            <person name="St-Onge C."/>
            <person name="Giorgi J."/>
            <person name="Grigoriev I.V."/>
            <person name="Roux C."/>
            <person name="Martin F.M."/>
            <person name="Corradi N."/>
        </authorList>
    </citation>
    <scope>NUCLEOTIDE SEQUENCE [LARGE SCALE GENOMIC DNA]</scope>
    <source>
        <strain evidence="1 2">A5</strain>
    </source>
</reference>
<dbReference type="VEuPathDB" id="FungiDB:RhiirA1_401595"/>
<proteinExistence type="predicted"/>
<gene>
    <name evidence="1" type="ORF">RhiirA5_461706</name>
</gene>
<comment type="caution">
    <text evidence="1">The sequence shown here is derived from an EMBL/GenBank/DDBJ whole genome shotgun (WGS) entry which is preliminary data.</text>
</comment>
<dbReference type="AlphaFoldDB" id="A0A2N0NY10"/>